<dbReference type="InterPro" id="IPR024977">
    <property type="entry name" value="Apc4-like_WD40_dom"/>
</dbReference>
<keyword evidence="7" id="KW-1185">Reference proteome</keyword>
<feature type="repeat" description="WD" evidence="3">
    <location>
        <begin position="538"/>
        <end position="580"/>
    </location>
</feature>
<dbReference type="InterPro" id="IPR056421">
    <property type="entry name" value="TPR_GEMI5"/>
</dbReference>
<feature type="domain" description="Anaphase-promoting complex subunit 4-like WD40" evidence="4">
    <location>
        <begin position="418"/>
        <end position="485"/>
    </location>
</feature>
<dbReference type="PROSITE" id="PS50294">
    <property type="entry name" value="WD_REPEATS_REGION"/>
    <property type="match status" value="4"/>
</dbReference>
<dbReference type="InterPro" id="IPR036322">
    <property type="entry name" value="WD40_repeat_dom_sf"/>
</dbReference>
<evidence type="ECO:0000259" key="5">
    <source>
        <dbReference type="Pfam" id="PF23774"/>
    </source>
</evidence>
<dbReference type="PROSITE" id="PS50082">
    <property type="entry name" value="WD_REPEATS_2"/>
    <property type="match status" value="5"/>
</dbReference>
<sequence>MLRQIRLCPSGCQYWNKAIIARGGQFLAYCSTLAIYLVDLDTFSIHKIISAHEQTISCISWNNLDPSQLASVSTDNSFYLWNVSQDSPIVSMLLTNLVLMMEFNPFNKEEILFLHENGDVKIMNTAAGTLTRKANYAGVRPSILRFHPSINGKFALGCIEGVALSCEMKHDNVKRLEMPKQPSATEDLQWDPLSDKYLLVAFKDGSMVLFDAEEQSILQTFDRQGAGIRSIAWNKAAPGEFFTATDKIAALKLWNVSKKAPVDTIKIGNSGVRQINYLHDRASLICSFKSGSVGVFSIVRKKLEFQTESGHAETIFDVRINPQDKNLLATGSYDGSIKIWDMRTMKNIETLYSDALEFGKFKGVMQTKSVVYGLAWGPGTLIAGCTAKGDVLLFDYAKPVLIHRFKPTIEAPIFRIDWNPLDQSLLAVGTSDNFLIILKLDGQQLSTLKTVRHPHTVYGVSWHPHNENMIATACQDSRVRVYTFSQSAPDQCVELRGHQAKVFNICWNPTFDNILASSSDDRTIGVWDTSSGTLLKRLEGHTHNTRALVWNTEIPWMLITGAWDSLLKVWDIRTGTCMYTANEHHADIYGLCSHPSRPFLFVSASRDTSIRFWSLEDFMSQLELKAIINQDWTELMGAPTLDPAAPVNLSGKGSRDILQKLRECNEIERYQAIVAFFRYRSGEEDFFDMLNYIFNSKGCNPNNQILPIEALCTAKKTRADELEQASGMAYLGSALAKKEDRLIEAAKIHLKLGNLQKYCELMIKLGKWERALAFAPGFCMDYWQNVAQRYAQNLSVNEKEDASAVYLACGKVDKAIHFFQKRKDHSDALLVASSKSTGVFGSIPSEGPRPTGVGQKDVTTLQTITANLAEDFFNSCEPVLSAASHISLQDSEGALTKLLRSHELTYAYILAKLYALPQREILFMLAKKVEKYQDWDLLMKLLEGENELKELFSARLPENLLGEFGFERPEFYCAKGDRALSEGKLKEAIKYLIIGRNASKACLVTVGMFKEYISANQNLSELFEIMEYFAFINLDPVPIKVKAEILAVGSILGAMQSMWKGYTLTHILAITYANLCRHQGLDMPLSPAFNIYISAIIETKQNPAGAKDYIQSLLPSLNPSDVEPMGNILSQLDKATDGQPSLVKNQIKLIGSNLPANNLNAVLPVSIFTRKIIQGPSYIFGKAALGLDEALMWAKVNPFSPMNDGSIINPY</sequence>
<keyword evidence="1 3" id="KW-0853">WD repeat</keyword>
<feature type="repeat" description="WD" evidence="3">
    <location>
        <begin position="308"/>
        <end position="350"/>
    </location>
</feature>
<dbReference type="Pfam" id="PF23774">
    <property type="entry name" value="TPR_GEMI5"/>
    <property type="match status" value="1"/>
</dbReference>
<dbReference type="InterPro" id="IPR001680">
    <property type="entry name" value="WD40_rpt"/>
</dbReference>
<proteinExistence type="predicted"/>
<feature type="domain" description="Gem-associated protein 5 TPR" evidence="5">
    <location>
        <begin position="739"/>
        <end position="835"/>
    </location>
</feature>
<dbReference type="SMART" id="SM00320">
    <property type="entry name" value="WD40"/>
    <property type="match status" value="11"/>
</dbReference>
<dbReference type="Pfam" id="PF00400">
    <property type="entry name" value="WD40"/>
    <property type="match status" value="5"/>
</dbReference>
<dbReference type="Gene3D" id="2.130.10.10">
    <property type="entry name" value="YVTN repeat-like/Quinoprotein amine dehydrogenase"/>
    <property type="match status" value="3"/>
</dbReference>
<evidence type="ECO:0000256" key="2">
    <source>
        <dbReference type="ARBA" id="ARBA00022737"/>
    </source>
</evidence>
<feature type="repeat" description="WD" evidence="3">
    <location>
        <begin position="49"/>
        <end position="91"/>
    </location>
</feature>
<dbReference type="PRINTS" id="PR00320">
    <property type="entry name" value="GPROTEINBRPT"/>
</dbReference>
<dbReference type="Pfam" id="PF12894">
    <property type="entry name" value="ANAPC4_WD40"/>
    <property type="match status" value="1"/>
</dbReference>
<dbReference type="PANTHER" id="PTHR44464">
    <property type="entry name" value="WD REPEAT-CONTAINING PROTEIN 17"/>
    <property type="match status" value="1"/>
</dbReference>
<protein>
    <submittedName>
        <fullName evidence="6">Uncharacterized protein</fullName>
    </submittedName>
</protein>
<keyword evidence="2" id="KW-0677">Repeat</keyword>
<accession>A0AAU9JM93</accession>
<dbReference type="EMBL" id="CAJZBQ010000036">
    <property type="protein sequence ID" value="CAG9324590.1"/>
    <property type="molecule type" value="Genomic_DNA"/>
</dbReference>
<evidence type="ECO:0000256" key="3">
    <source>
        <dbReference type="PROSITE-ProRule" id="PRU00221"/>
    </source>
</evidence>
<evidence type="ECO:0000313" key="7">
    <source>
        <dbReference type="Proteomes" id="UP001162131"/>
    </source>
</evidence>
<evidence type="ECO:0000313" key="6">
    <source>
        <dbReference type="EMBL" id="CAG9324590.1"/>
    </source>
</evidence>
<feature type="repeat" description="WD" evidence="3">
    <location>
        <begin position="581"/>
        <end position="616"/>
    </location>
</feature>
<dbReference type="AlphaFoldDB" id="A0AAU9JM93"/>
<dbReference type="Proteomes" id="UP001162131">
    <property type="component" value="Unassembled WGS sequence"/>
</dbReference>
<dbReference type="InterPro" id="IPR019775">
    <property type="entry name" value="WD40_repeat_CS"/>
</dbReference>
<dbReference type="CDD" id="cd00200">
    <property type="entry name" value="WD40"/>
    <property type="match status" value="1"/>
</dbReference>
<organism evidence="6 7">
    <name type="scientific">Blepharisma stoltei</name>
    <dbReference type="NCBI Taxonomy" id="1481888"/>
    <lineage>
        <taxon>Eukaryota</taxon>
        <taxon>Sar</taxon>
        <taxon>Alveolata</taxon>
        <taxon>Ciliophora</taxon>
        <taxon>Postciliodesmatophora</taxon>
        <taxon>Heterotrichea</taxon>
        <taxon>Heterotrichida</taxon>
        <taxon>Blepharismidae</taxon>
        <taxon>Blepharisma</taxon>
    </lineage>
</organism>
<comment type="caution">
    <text evidence="6">The sequence shown here is derived from an EMBL/GenBank/DDBJ whole genome shotgun (WGS) entry which is preliminary data.</text>
</comment>
<name>A0AAU9JM93_9CILI</name>
<dbReference type="InterPro" id="IPR020472">
    <property type="entry name" value="WD40_PAC1"/>
</dbReference>
<evidence type="ECO:0000259" key="4">
    <source>
        <dbReference type="Pfam" id="PF12894"/>
    </source>
</evidence>
<reference evidence="6" key="1">
    <citation type="submission" date="2021-09" db="EMBL/GenBank/DDBJ databases">
        <authorList>
            <consortium name="AG Swart"/>
            <person name="Singh M."/>
            <person name="Singh A."/>
            <person name="Seah K."/>
            <person name="Emmerich C."/>
        </authorList>
    </citation>
    <scope>NUCLEOTIDE SEQUENCE</scope>
    <source>
        <strain evidence="6">ATCC30299</strain>
    </source>
</reference>
<dbReference type="InterPro" id="IPR015943">
    <property type="entry name" value="WD40/YVTN_repeat-like_dom_sf"/>
</dbReference>
<evidence type="ECO:0000256" key="1">
    <source>
        <dbReference type="ARBA" id="ARBA00022574"/>
    </source>
</evidence>
<gene>
    <name evidence="6" type="ORF">BSTOLATCC_MIC36376</name>
</gene>
<feature type="repeat" description="WD" evidence="3">
    <location>
        <begin position="495"/>
        <end position="537"/>
    </location>
</feature>
<dbReference type="Gene3D" id="1.25.40.470">
    <property type="match status" value="1"/>
</dbReference>
<dbReference type="PANTHER" id="PTHR44464:SF1">
    <property type="entry name" value="WD REPEAT-CONTAINING PROTEIN 17"/>
    <property type="match status" value="1"/>
</dbReference>
<dbReference type="SUPFAM" id="SSF50978">
    <property type="entry name" value="WD40 repeat-like"/>
    <property type="match status" value="1"/>
</dbReference>
<dbReference type="SUPFAM" id="SSF82171">
    <property type="entry name" value="DPP6 N-terminal domain-like"/>
    <property type="match status" value="1"/>
</dbReference>
<dbReference type="PROSITE" id="PS00678">
    <property type="entry name" value="WD_REPEATS_1"/>
    <property type="match status" value="3"/>
</dbReference>